<reference evidence="2 3" key="1">
    <citation type="journal article" date="2024" name="BMC Biol.">
        <title>Comparative genomics of Ascetosporea gives new insight into the evolutionary basis for animal parasitism in Rhizaria.</title>
        <authorList>
            <person name="Hiltunen Thoren M."/>
            <person name="Onut-Brannstrom I."/>
            <person name="Alfjorden A."/>
            <person name="Peckova H."/>
            <person name="Swords F."/>
            <person name="Hooper C."/>
            <person name="Holzer A.S."/>
            <person name="Bass D."/>
            <person name="Burki F."/>
        </authorList>
    </citation>
    <scope>NUCLEOTIDE SEQUENCE [LARGE SCALE GENOMIC DNA]</scope>
    <source>
        <strain evidence="2">20-A016</strain>
    </source>
</reference>
<organism evidence="2 3">
    <name type="scientific">Bonamia ostreae</name>
    <dbReference type="NCBI Taxonomy" id="126728"/>
    <lineage>
        <taxon>Eukaryota</taxon>
        <taxon>Sar</taxon>
        <taxon>Rhizaria</taxon>
        <taxon>Endomyxa</taxon>
        <taxon>Ascetosporea</taxon>
        <taxon>Haplosporida</taxon>
        <taxon>Bonamia</taxon>
    </lineage>
</organism>
<feature type="compositionally biased region" description="Basic and acidic residues" evidence="1">
    <location>
        <begin position="86"/>
        <end position="120"/>
    </location>
</feature>
<feature type="compositionally biased region" description="Basic and acidic residues" evidence="1">
    <location>
        <begin position="31"/>
        <end position="50"/>
    </location>
</feature>
<comment type="caution">
    <text evidence="2">The sequence shown here is derived from an EMBL/GenBank/DDBJ whole genome shotgun (WGS) entry which is preliminary data.</text>
</comment>
<proteinExistence type="predicted"/>
<dbReference type="EMBL" id="JBDODL010000160">
    <property type="protein sequence ID" value="MES1918938.1"/>
    <property type="molecule type" value="Genomic_DNA"/>
</dbReference>
<protein>
    <recommendedName>
        <fullName evidence="4">C2H2-type domain-containing protein</fullName>
    </recommendedName>
</protein>
<evidence type="ECO:0000313" key="2">
    <source>
        <dbReference type="EMBL" id="MES1918938.1"/>
    </source>
</evidence>
<sequence>MKAQKESQDLQEIQTQKTIKKPSIPPPTTIKQEHSPDKTETTKDKPEILKPEVFAQENSRTINKPIPNSKMSSVDKITENIVTSSETKENLPETQKEVSKDDSVEKESINNEKTSEDKKNFDAELNQKSLFFKGKYECDVCKEENYKRYLNTEKGLRIHKLVMHT</sequence>
<feature type="region of interest" description="Disordered" evidence="1">
    <location>
        <begin position="1"/>
        <end position="120"/>
    </location>
</feature>
<dbReference type="Proteomes" id="UP001439008">
    <property type="component" value="Unassembled WGS sequence"/>
</dbReference>
<gene>
    <name evidence="2" type="ORF">MHBO_000825</name>
</gene>
<evidence type="ECO:0000313" key="3">
    <source>
        <dbReference type="Proteomes" id="UP001439008"/>
    </source>
</evidence>
<evidence type="ECO:0008006" key="4">
    <source>
        <dbReference type="Google" id="ProtNLM"/>
    </source>
</evidence>
<accession>A0ABV2AHT5</accession>
<name>A0ABV2AHT5_9EUKA</name>
<keyword evidence="3" id="KW-1185">Reference proteome</keyword>
<evidence type="ECO:0000256" key="1">
    <source>
        <dbReference type="SAM" id="MobiDB-lite"/>
    </source>
</evidence>